<feature type="region of interest" description="Disordered" evidence="1">
    <location>
        <begin position="1"/>
        <end position="43"/>
    </location>
</feature>
<organism evidence="2 3">
    <name type="scientific">Fraxinus pennsylvanica</name>
    <dbReference type="NCBI Taxonomy" id="56036"/>
    <lineage>
        <taxon>Eukaryota</taxon>
        <taxon>Viridiplantae</taxon>
        <taxon>Streptophyta</taxon>
        <taxon>Embryophyta</taxon>
        <taxon>Tracheophyta</taxon>
        <taxon>Spermatophyta</taxon>
        <taxon>Magnoliopsida</taxon>
        <taxon>eudicotyledons</taxon>
        <taxon>Gunneridae</taxon>
        <taxon>Pentapetalae</taxon>
        <taxon>asterids</taxon>
        <taxon>lamiids</taxon>
        <taxon>Lamiales</taxon>
        <taxon>Oleaceae</taxon>
        <taxon>Oleeae</taxon>
        <taxon>Fraxinus</taxon>
    </lineage>
</organism>
<sequence length="230" mass="25772">MTSRVRWSSMPRVPRLQDEEDNDWIENGYEDSDGSLSADDNDGLDCRKRGPNHGSNICADETGRIPLTVGDNRFITISASCSISTNLKAYLGGPYPTFSFVSVDTKKVLLGKIPDESLDLDNHIRSVYQYWLKAKNAGYSISDRWTIGHLIETLTPCDKRIEKLIQENMLSQILESEPKEPDFEGFCNANVHNWETMIGDVITHSRSESTGTLDNEVGQPIVANANEDEK</sequence>
<feature type="region of interest" description="Disordered" evidence="1">
    <location>
        <begin position="209"/>
        <end position="230"/>
    </location>
</feature>
<dbReference type="Proteomes" id="UP000834106">
    <property type="component" value="Chromosome 7"/>
</dbReference>
<dbReference type="AlphaFoldDB" id="A0AAD2DSJ8"/>
<feature type="compositionally biased region" description="Acidic residues" evidence="1">
    <location>
        <begin position="18"/>
        <end position="43"/>
    </location>
</feature>
<proteinExistence type="predicted"/>
<dbReference type="EMBL" id="OU503042">
    <property type="protein sequence ID" value="CAI9764754.1"/>
    <property type="molecule type" value="Genomic_DNA"/>
</dbReference>
<name>A0AAD2DSJ8_9LAMI</name>
<keyword evidence="3" id="KW-1185">Reference proteome</keyword>
<gene>
    <name evidence="2" type="ORF">FPE_LOCUS12184</name>
</gene>
<evidence type="ECO:0000313" key="2">
    <source>
        <dbReference type="EMBL" id="CAI9764754.1"/>
    </source>
</evidence>
<reference evidence="2" key="1">
    <citation type="submission" date="2023-05" db="EMBL/GenBank/DDBJ databases">
        <authorList>
            <person name="Huff M."/>
        </authorList>
    </citation>
    <scope>NUCLEOTIDE SEQUENCE</scope>
</reference>
<evidence type="ECO:0000256" key="1">
    <source>
        <dbReference type="SAM" id="MobiDB-lite"/>
    </source>
</evidence>
<protein>
    <submittedName>
        <fullName evidence="2">Uncharacterized protein</fullName>
    </submittedName>
</protein>
<evidence type="ECO:0000313" key="3">
    <source>
        <dbReference type="Proteomes" id="UP000834106"/>
    </source>
</evidence>
<accession>A0AAD2DSJ8</accession>